<dbReference type="AlphaFoldDB" id="Q7TUM1"/>
<dbReference type="OrthoDB" id="727134at2"/>
<gene>
    <name evidence="1" type="ordered locus">PMT_1940</name>
</gene>
<reference evidence="1 2" key="1">
    <citation type="journal article" date="2003" name="Nature">
        <title>Genome divergence in two Prochlorococcus ecotypes reflects oceanic niche differentiation.</title>
        <authorList>
            <person name="Rocap G."/>
            <person name="Larimer F.W."/>
            <person name="Lamerdin J.E."/>
            <person name="Malfatti S."/>
            <person name="Chain P."/>
            <person name="Ahlgren N.A."/>
            <person name="Arellano A."/>
            <person name="Coleman M."/>
            <person name="Hauser L."/>
            <person name="Hess W.R."/>
            <person name="Johnson Z.I."/>
            <person name="Land M.L."/>
            <person name="Lindell D."/>
            <person name="Post A.F."/>
            <person name="Regala W."/>
            <person name="Shah M."/>
            <person name="Shaw S.L."/>
            <person name="Steglich C."/>
            <person name="Sullivan M.B."/>
            <person name="Ting C.S."/>
            <person name="Tolonen A."/>
            <person name="Webb E.A."/>
            <person name="Zinser E.R."/>
            <person name="Chisholm S.W."/>
        </authorList>
    </citation>
    <scope>NUCLEOTIDE SEQUENCE [LARGE SCALE GENOMIC DNA]</scope>
    <source>
        <strain evidence="2">MIT 9313</strain>
    </source>
</reference>
<dbReference type="eggNOG" id="ENOG5033RMC">
    <property type="taxonomic scope" value="Bacteria"/>
</dbReference>
<dbReference type="HOGENOM" id="CLU_670588_0_0_3"/>
<keyword evidence="2" id="KW-1185">Reference proteome</keyword>
<accession>Q7TUM1</accession>
<dbReference type="EMBL" id="BX548175">
    <property type="protein sequence ID" value="CAE22114.1"/>
    <property type="molecule type" value="Genomic_DNA"/>
</dbReference>
<protein>
    <submittedName>
        <fullName evidence="1">Possible Peptidase family C9</fullName>
    </submittedName>
</protein>
<name>Q7TUM1_PROMM</name>
<sequence>MTSCKTKLQSLSSAFYQSSLTKSAFTIGVAGTILGLSTAPAFADAMGLGWCVHNCGFGLEDKITAAHVHLRLHVKLQKQSLIQCMDKAYLIEHKRHGPAKIVSFLSKRFELPIAIFYVGMGNVFDKNSEGKPVMKAATKWLGKKGGYIKFDHSFVDTNTTKRVASKIAHALMHYSGFKHIKDIHHPLHPNTVPAQIEACILKGSPNNYNGFGNDKYNSKDVVGIGIDGDNNHFFAWYKDGTVTAGSSTRIHNYRSPYKYSIRNGYSSSNIVGMAIDGDINSSYAWFDNGIVTSGSTNDLSKHRAPYKYSLPKGYSPKDIVAMALDDDDNHVYAFYKNGMVSSGTTNDLDKFRKPYEYKLPPGYSPSDIVGIAIDGNNNKVFSFYRNNKVSQGTTANLYRDEALREVITGR</sequence>
<organism evidence="1 2">
    <name type="scientific">Prochlorococcus marinus (strain MIT 9313)</name>
    <dbReference type="NCBI Taxonomy" id="74547"/>
    <lineage>
        <taxon>Bacteria</taxon>
        <taxon>Bacillati</taxon>
        <taxon>Cyanobacteriota</taxon>
        <taxon>Cyanophyceae</taxon>
        <taxon>Synechococcales</taxon>
        <taxon>Prochlorococcaceae</taxon>
        <taxon>Prochlorococcus</taxon>
    </lineage>
</organism>
<proteinExistence type="predicted"/>
<evidence type="ECO:0000313" key="2">
    <source>
        <dbReference type="Proteomes" id="UP000001423"/>
    </source>
</evidence>
<dbReference type="RefSeq" id="WP_011131305.1">
    <property type="nucleotide sequence ID" value="NC_005071.1"/>
</dbReference>
<evidence type="ECO:0000313" key="1">
    <source>
        <dbReference type="EMBL" id="CAE22114.1"/>
    </source>
</evidence>
<dbReference type="Proteomes" id="UP000001423">
    <property type="component" value="Chromosome"/>
</dbReference>
<dbReference type="KEGG" id="pmt:PMT_1940"/>